<dbReference type="AlphaFoldDB" id="A0A0R3U600"/>
<reference evidence="3" key="1">
    <citation type="submission" date="2017-02" db="UniProtKB">
        <authorList>
            <consortium name="WormBaseParasite"/>
        </authorList>
    </citation>
    <scope>IDENTIFICATION</scope>
</reference>
<keyword evidence="2" id="KW-1185">Reference proteome</keyword>
<accession>A0A0R3U600</accession>
<name>A0A0R3U600_MESCO</name>
<gene>
    <name evidence="1" type="ORF">MCOS_LOCUS2170</name>
</gene>
<evidence type="ECO:0000313" key="2">
    <source>
        <dbReference type="Proteomes" id="UP000267029"/>
    </source>
</evidence>
<sequence length="129" mass="14448">MCAVQEPKSKTRCLEEAFVRSWRNHASLITCVKLNVGPLTLSGTQDRRLDEVLKTVAALTGWPFRFATVAHITKQIGRMTREEVSKTGLIRAGGSREDSSFNFFIGVVAAFTEDRKAHQSRRSTLPRPD</sequence>
<dbReference type="WBParaSite" id="MCOS_0000216901-mRNA-1">
    <property type="protein sequence ID" value="MCOS_0000216901-mRNA-1"/>
    <property type="gene ID" value="MCOS_0000216901"/>
</dbReference>
<reference evidence="1 2" key="2">
    <citation type="submission" date="2018-10" db="EMBL/GenBank/DDBJ databases">
        <authorList>
            <consortium name="Pathogen Informatics"/>
        </authorList>
    </citation>
    <scope>NUCLEOTIDE SEQUENCE [LARGE SCALE GENOMIC DNA]</scope>
</reference>
<dbReference type="EMBL" id="UXSR01000331">
    <property type="protein sequence ID" value="VDD76167.1"/>
    <property type="molecule type" value="Genomic_DNA"/>
</dbReference>
<organism evidence="3">
    <name type="scientific">Mesocestoides corti</name>
    <name type="common">Flatworm</name>
    <dbReference type="NCBI Taxonomy" id="53468"/>
    <lineage>
        <taxon>Eukaryota</taxon>
        <taxon>Metazoa</taxon>
        <taxon>Spiralia</taxon>
        <taxon>Lophotrochozoa</taxon>
        <taxon>Platyhelminthes</taxon>
        <taxon>Cestoda</taxon>
        <taxon>Eucestoda</taxon>
        <taxon>Cyclophyllidea</taxon>
        <taxon>Mesocestoididae</taxon>
        <taxon>Mesocestoides</taxon>
    </lineage>
</organism>
<protein>
    <submittedName>
        <fullName evidence="1 3">Uncharacterized protein</fullName>
    </submittedName>
</protein>
<proteinExistence type="predicted"/>
<evidence type="ECO:0000313" key="1">
    <source>
        <dbReference type="EMBL" id="VDD76167.1"/>
    </source>
</evidence>
<dbReference type="Proteomes" id="UP000267029">
    <property type="component" value="Unassembled WGS sequence"/>
</dbReference>
<evidence type="ECO:0000313" key="3">
    <source>
        <dbReference type="WBParaSite" id="MCOS_0000216901-mRNA-1"/>
    </source>
</evidence>